<dbReference type="EC" id="3.1.4.-" evidence="2"/>
<evidence type="ECO:0000259" key="3">
    <source>
        <dbReference type="Pfam" id="PF12850"/>
    </source>
</evidence>
<evidence type="ECO:0000256" key="1">
    <source>
        <dbReference type="ARBA" id="ARBA00008950"/>
    </source>
</evidence>
<evidence type="ECO:0000256" key="2">
    <source>
        <dbReference type="RuleBase" id="RU362039"/>
    </source>
</evidence>
<dbReference type="InterPro" id="IPR029052">
    <property type="entry name" value="Metallo-depent_PP-like"/>
</dbReference>
<evidence type="ECO:0000313" key="5">
    <source>
        <dbReference type="Proteomes" id="UP000006056"/>
    </source>
</evidence>
<dbReference type="PATRIC" id="fig|926566.3.peg.1294"/>
<protein>
    <recommendedName>
        <fullName evidence="2">Phosphoesterase</fullName>
        <ecNumber evidence="2">3.1.4.-</ecNumber>
    </recommendedName>
</protein>
<dbReference type="Gene3D" id="3.60.21.10">
    <property type="match status" value="1"/>
</dbReference>
<dbReference type="Pfam" id="PF12850">
    <property type="entry name" value="Metallophos_2"/>
    <property type="match status" value="1"/>
</dbReference>
<dbReference type="GO" id="GO:0016787">
    <property type="term" value="F:hydrolase activity"/>
    <property type="evidence" value="ECO:0007669"/>
    <property type="project" value="UniProtKB-UniRule"/>
</dbReference>
<evidence type="ECO:0000313" key="4">
    <source>
        <dbReference type="EMBL" id="AFL87621.1"/>
    </source>
</evidence>
<comment type="cofactor">
    <cofactor evidence="2">
        <name>a divalent metal cation</name>
        <dbReference type="ChEBI" id="CHEBI:60240"/>
    </cofactor>
</comment>
<dbReference type="GO" id="GO:0046872">
    <property type="term" value="F:metal ion binding"/>
    <property type="evidence" value="ECO:0007669"/>
    <property type="project" value="UniProtKB-KW"/>
</dbReference>
<dbReference type="PANTHER" id="PTHR11124">
    <property type="entry name" value="VACUOLAR SORTING PROTEIN VPS29"/>
    <property type="match status" value="1"/>
</dbReference>
<dbReference type="InterPro" id="IPR000979">
    <property type="entry name" value="Phosphodiesterase_MJ0936/Vps29"/>
</dbReference>
<dbReference type="eggNOG" id="COG0622">
    <property type="taxonomic scope" value="Bacteria"/>
</dbReference>
<name>I3ZEF3_TERRK</name>
<keyword evidence="2" id="KW-0479">Metal-binding</keyword>
<proteinExistence type="inferred from homology"/>
<dbReference type="KEGG" id="trs:Terro_1312"/>
<organism evidence="4 5">
    <name type="scientific">Terriglobus roseus (strain DSM 18391 / NRRL B-41598 / KBS 63)</name>
    <dbReference type="NCBI Taxonomy" id="926566"/>
    <lineage>
        <taxon>Bacteria</taxon>
        <taxon>Pseudomonadati</taxon>
        <taxon>Acidobacteriota</taxon>
        <taxon>Terriglobia</taxon>
        <taxon>Terriglobales</taxon>
        <taxon>Acidobacteriaceae</taxon>
        <taxon>Terriglobus</taxon>
    </lineage>
</organism>
<dbReference type="Proteomes" id="UP000006056">
    <property type="component" value="Chromosome"/>
</dbReference>
<dbReference type="SUPFAM" id="SSF56300">
    <property type="entry name" value="Metallo-dependent phosphatases"/>
    <property type="match status" value="1"/>
</dbReference>
<dbReference type="STRING" id="926566.Terro_1312"/>
<dbReference type="NCBIfam" id="TIGR00040">
    <property type="entry name" value="yfcE"/>
    <property type="match status" value="1"/>
</dbReference>
<dbReference type="OrthoDB" id="9800565at2"/>
<accession>I3ZEF3</accession>
<dbReference type="EMBL" id="CP003379">
    <property type="protein sequence ID" value="AFL87621.1"/>
    <property type="molecule type" value="Genomic_DNA"/>
</dbReference>
<gene>
    <name evidence="4" type="ordered locus">Terro_1312</name>
</gene>
<sequence>MTSAIRHTRIAVLSDTHGLLRPEVIAKIQGVDHILHAGDVGNADFLDQLSAIAPVTAIRGNIDVHSPCADLPATEMVEIAGVTFYLVHSVADLDISPTAAGVRVVISGHSHKPGHDTRNGVLYLNPGSVGPRRFKLPIAMAFVMISEGNITVEPIEFDA</sequence>
<dbReference type="RefSeq" id="WP_014785190.1">
    <property type="nucleotide sequence ID" value="NC_018014.1"/>
</dbReference>
<reference evidence="4 5" key="1">
    <citation type="submission" date="2012-06" db="EMBL/GenBank/DDBJ databases">
        <title>Complete genome of Terriglobus roseus DSM 18391.</title>
        <authorList>
            <consortium name="US DOE Joint Genome Institute (JGI-PGF)"/>
            <person name="Lucas S."/>
            <person name="Copeland A."/>
            <person name="Lapidus A."/>
            <person name="Glavina del Rio T."/>
            <person name="Dalin E."/>
            <person name="Tice H."/>
            <person name="Bruce D."/>
            <person name="Goodwin L."/>
            <person name="Pitluck S."/>
            <person name="Peters L."/>
            <person name="Mikhailova N."/>
            <person name="Munk A.C.C."/>
            <person name="Kyrpides N."/>
            <person name="Mavromatis K."/>
            <person name="Ivanova N."/>
            <person name="Brettin T."/>
            <person name="Detter J.C."/>
            <person name="Han C."/>
            <person name="Larimer F."/>
            <person name="Land M."/>
            <person name="Hauser L."/>
            <person name="Markowitz V."/>
            <person name="Cheng J.-F."/>
            <person name="Hugenholtz P."/>
            <person name="Woyke T."/>
            <person name="Wu D."/>
            <person name="Brambilla E."/>
            <person name="Klenk H.-P."/>
            <person name="Eisen J.A."/>
        </authorList>
    </citation>
    <scope>NUCLEOTIDE SEQUENCE [LARGE SCALE GENOMIC DNA]</scope>
    <source>
        <strain evidence="5">DSM 18391 / NRRL B-41598 / KBS 63</strain>
    </source>
</reference>
<feature type="domain" description="Calcineurin-like phosphoesterase" evidence="3">
    <location>
        <begin position="9"/>
        <end position="147"/>
    </location>
</feature>
<dbReference type="HOGENOM" id="CLU_063749_3_1_0"/>
<dbReference type="AlphaFoldDB" id="I3ZEF3"/>
<keyword evidence="5" id="KW-1185">Reference proteome</keyword>
<comment type="similarity">
    <text evidence="1 2">Belongs to the metallophosphoesterase superfamily. YfcE family.</text>
</comment>
<dbReference type="InterPro" id="IPR024654">
    <property type="entry name" value="Calcineurin-like_PHP_lpxH"/>
</dbReference>